<dbReference type="GO" id="GO:0003677">
    <property type="term" value="F:DNA binding"/>
    <property type="evidence" value="ECO:0007669"/>
    <property type="project" value="InterPro"/>
</dbReference>
<dbReference type="GO" id="GO:0006352">
    <property type="term" value="P:DNA-templated transcription initiation"/>
    <property type="evidence" value="ECO:0007669"/>
    <property type="project" value="InterPro"/>
</dbReference>
<dbReference type="InterPro" id="IPR036388">
    <property type="entry name" value="WH-like_DNA-bd_sf"/>
</dbReference>
<dbReference type="AlphaFoldDB" id="A0A923RW18"/>
<dbReference type="GO" id="GO:0016987">
    <property type="term" value="F:sigma factor activity"/>
    <property type="evidence" value="ECO:0007669"/>
    <property type="project" value="InterPro"/>
</dbReference>
<dbReference type="Pfam" id="PF08281">
    <property type="entry name" value="Sigma70_r4_2"/>
    <property type="match status" value="1"/>
</dbReference>
<proteinExistence type="predicted"/>
<evidence type="ECO:0000259" key="1">
    <source>
        <dbReference type="Pfam" id="PF08281"/>
    </source>
</evidence>
<dbReference type="SUPFAM" id="SSF88659">
    <property type="entry name" value="Sigma3 and sigma4 domains of RNA polymerase sigma factors"/>
    <property type="match status" value="1"/>
</dbReference>
<dbReference type="Proteomes" id="UP000606499">
    <property type="component" value="Unassembled WGS sequence"/>
</dbReference>
<comment type="caution">
    <text evidence="2">The sequence shown here is derived from an EMBL/GenBank/DDBJ whole genome shotgun (WGS) entry which is preliminary data.</text>
</comment>
<accession>A0A923RW18</accession>
<evidence type="ECO:0000313" key="2">
    <source>
        <dbReference type="EMBL" id="MBC5725518.1"/>
    </source>
</evidence>
<dbReference type="Gene3D" id="1.10.10.10">
    <property type="entry name" value="Winged helix-like DNA-binding domain superfamily/Winged helix DNA-binding domain"/>
    <property type="match status" value="1"/>
</dbReference>
<keyword evidence="3" id="KW-1185">Reference proteome</keyword>
<sequence>MRTSGLFEREADRAAYEDYIAALAGDDSAFRAAFREAFFRALKEQLTGRQYEVLWLNEVEGLSGKEIAYKLGISQSAVSRHLTRGKTRLRRLLAYNLELRNQSFS</sequence>
<reference evidence="2" key="1">
    <citation type="submission" date="2020-08" db="EMBL/GenBank/DDBJ databases">
        <title>Genome public.</title>
        <authorList>
            <person name="Liu C."/>
            <person name="Sun Q."/>
        </authorList>
    </citation>
    <scope>NUCLEOTIDE SEQUENCE</scope>
    <source>
        <strain evidence="2">NSJ-28</strain>
    </source>
</reference>
<dbReference type="RefSeq" id="WP_054327500.1">
    <property type="nucleotide sequence ID" value="NZ_JACOPL010000007.1"/>
</dbReference>
<name>A0A923RW18_9FIRM</name>
<dbReference type="InterPro" id="IPR014284">
    <property type="entry name" value="RNA_pol_sigma-70_dom"/>
</dbReference>
<protein>
    <submittedName>
        <fullName evidence="2">Sigma-70 family RNA polymerase sigma factor</fullName>
    </submittedName>
</protein>
<dbReference type="InterPro" id="IPR013249">
    <property type="entry name" value="RNA_pol_sigma70_r4_t2"/>
</dbReference>
<dbReference type="NCBIfam" id="TIGR02937">
    <property type="entry name" value="sigma70-ECF"/>
    <property type="match status" value="1"/>
</dbReference>
<dbReference type="EMBL" id="JACOPL010000007">
    <property type="protein sequence ID" value="MBC5725518.1"/>
    <property type="molecule type" value="Genomic_DNA"/>
</dbReference>
<evidence type="ECO:0000313" key="3">
    <source>
        <dbReference type="Proteomes" id="UP000606499"/>
    </source>
</evidence>
<feature type="domain" description="RNA polymerase sigma factor 70 region 4 type 2" evidence="1">
    <location>
        <begin position="40"/>
        <end position="89"/>
    </location>
</feature>
<gene>
    <name evidence="2" type="ORF">H8S45_08620</name>
</gene>
<dbReference type="InterPro" id="IPR013324">
    <property type="entry name" value="RNA_pol_sigma_r3/r4-like"/>
</dbReference>
<organism evidence="2 3">
    <name type="scientific">Agathobaculum faecis</name>
    <dbReference type="NCBI Taxonomy" id="2763013"/>
    <lineage>
        <taxon>Bacteria</taxon>
        <taxon>Bacillati</taxon>
        <taxon>Bacillota</taxon>
        <taxon>Clostridia</taxon>
        <taxon>Eubacteriales</taxon>
        <taxon>Butyricicoccaceae</taxon>
        <taxon>Agathobaculum</taxon>
    </lineage>
</organism>